<evidence type="ECO:0000256" key="11">
    <source>
        <dbReference type="PROSITE-ProRule" id="PRU01360"/>
    </source>
</evidence>
<dbReference type="AlphaFoldDB" id="A0A502FYF3"/>
<evidence type="ECO:0000259" key="15">
    <source>
        <dbReference type="Pfam" id="PF00593"/>
    </source>
</evidence>
<dbReference type="RefSeq" id="WP_140849410.1">
    <property type="nucleotide sequence ID" value="NZ_RCZC01000002.1"/>
</dbReference>
<reference evidence="17 18" key="1">
    <citation type="journal article" date="2019" name="Environ. Microbiol.">
        <title>Species interactions and distinct microbial communities in high Arctic permafrost affected cryosols are associated with the CH4 and CO2 gas fluxes.</title>
        <authorList>
            <person name="Altshuler I."/>
            <person name="Hamel J."/>
            <person name="Turney S."/>
            <person name="Magnuson E."/>
            <person name="Levesque R."/>
            <person name="Greer C."/>
            <person name="Whyte L.G."/>
        </authorList>
    </citation>
    <scope>NUCLEOTIDE SEQUENCE [LARGE SCALE GENOMIC DNA]</scope>
    <source>
        <strain evidence="17 18">E6.1</strain>
    </source>
</reference>
<keyword evidence="6" id="KW-0408">Iron</keyword>
<evidence type="ECO:0000256" key="9">
    <source>
        <dbReference type="ARBA" id="ARBA00023136"/>
    </source>
</evidence>
<dbReference type="Pfam" id="PF00593">
    <property type="entry name" value="TonB_dep_Rec_b-barrel"/>
    <property type="match status" value="1"/>
</dbReference>
<dbReference type="PANTHER" id="PTHR32552">
    <property type="entry name" value="FERRICHROME IRON RECEPTOR-RELATED"/>
    <property type="match status" value="1"/>
</dbReference>
<comment type="similarity">
    <text evidence="11 12">Belongs to the TonB-dependent receptor family.</text>
</comment>
<evidence type="ECO:0000256" key="2">
    <source>
        <dbReference type="ARBA" id="ARBA00022448"/>
    </source>
</evidence>
<evidence type="ECO:0000256" key="3">
    <source>
        <dbReference type="ARBA" id="ARBA00022452"/>
    </source>
</evidence>
<keyword evidence="3 11" id="KW-1134">Transmembrane beta strand</keyword>
<dbReference type="PROSITE" id="PS52016">
    <property type="entry name" value="TONB_DEPENDENT_REC_3"/>
    <property type="match status" value="1"/>
</dbReference>
<accession>A0A502FYF3</accession>
<evidence type="ECO:0000313" key="18">
    <source>
        <dbReference type="Proteomes" id="UP000319931"/>
    </source>
</evidence>
<evidence type="ECO:0000256" key="6">
    <source>
        <dbReference type="ARBA" id="ARBA00023004"/>
    </source>
</evidence>
<dbReference type="Proteomes" id="UP000319931">
    <property type="component" value="Unassembled WGS sequence"/>
</dbReference>
<keyword evidence="18" id="KW-1185">Reference proteome</keyword>
<feature type="chain" id="PRO_5021367586" evidence="14">
    <location>
        <begin position="23"/>
        <end position="864"/>
    </location>
</feature>
<keyword evidence="14" id="KW-0732">Signal</keyword>
<evidence type="ECO:0000256" key="13">
    <source>
        <dbReference type="SAM" id="MobiDB-lite"/>
    </source>
</evidence>
<proteinExistence type="inferred from homology"/>
<dbReference type="GO" id="GO:0006826">
    <property type="term" value="P:iron ion transport"/>
    <property type="evidence" value="ECO:0007669"/>
    <property type="project" value="UniProtKB-KW"/>
</dbReference>
<keyword evidence="5 11" id="KW-0812">Transmembrane</keyword>
<evidence type="ECO:0000313" key="17">
    <source>
        <dbReference type="EMBL" id="TPG54370.1"/>
    </source>
</evidence>
<comment type="caution">
    <text evidence="17">The sequence shown here is derived from an EMBL/GenBank/DDBJ whole genome shotgun (WGS) entry which is preliminary data.</text>
</comment>
<dbReference type="InterPro" id="IPR039426">
    <property type="entry name" value="TonB-dep_rcpt-like"/>
</dbReference>
<evidence type="ECO:0000256" key="5">
    <source>
        <dbReference type="ARBA" id="ARBA00022692"/>
    </source>
</evidence>
<feature type="signal peptide" evidence="14">
    <location>
        <begin position="1"/>
        <end position="22"/>
    </location>
</feature>
<evidence type="ECO:0000256" key="1">
    <source>
        <dbReference type="ARBA" id="ARBA00004571"/>
    </source>
</evidence>
<keyword evidence="4" id="KW-0410">Iron transport</keyword>
<evidence type="ECO:0000256" key="7">
    <source>
        <dbReference type="ARBA" id="ARBA00023065"/>
    </source>
</evidence>
<evidence type="ECO:0000256" key="4">
    <source>
        <dbReference type="ARBA" id="ARBA00022496"/>
    </source>
</evidence>
<keyword evidence="7" id="KW-0406">Ion transport</keyword>
<dbReference type="EMBL" id="RCZC01000002">
    <property type="protein sequence ID" value="TPG54370.1"/>
    <property type="molecule type" value="Genomic_DNA"/>
</dbReference>
<gene>
    <name evidence="17" type="ORF">EAH76_06785</name>
</gene>
<keyword evidence="10 11" id="KW-0998">Cell outer membrane</keyword>
<keyword evidence="9 11" id="KW-0472">Membrane</keyword>
<feature type="domain" description="TonB-dependent receptor plug" evidence="16">
    <location>
        <begin position="66"/>
        <end position="174"/>
    </location>
</feature>
<feature type="compositionally biased region" description="Low complexity" evidence="13">
    <location>
        <begin position="26"/>
        <end position="44"/>
    </location>
</feature>
<name>A0A502FYF3_9SPHN</name>
<keyword evidence="2 11" id="KW-0813">Transport</keyword>
<dbReference type="Pfam" id="PF07715">
    <property type="entry name" value="Plug"/>
    <property type="match status" value="1"/>
</dbReference>
<keyword evidence="17" id="KW-0675">Receptor</keyword>
<evidence type="ECO:0000256" key="8">
    <source>
        <dbReference type="ARBA" id="ARBA00023077"/>
    </source>
</evidence>
<organism evidence="17 18">
    <name type="scientific">Sphingomonas glacialis</name>
    <dbReference type="NCBI Taxonomy" id="658225"/>
    <lineage>
        <taxon>Bacteria</taxon>
        <taxon>Pseudomonadati</taxon>
        <taxon>Pseudomonadota</taxon>
        <taxon>Alphaproteobacteria</taxon>
        <taxon>Sphingomonadales</taxon>
        <taxon>Sphingomonadaceae</taxon>
        <taxon>Sphingomonas</taxon>
    </lineage>
</organism>
<dbReference type="InterPro" id="IPR012910">
    <property type="entry name" value="Plug_dom"/>
</dbReference>
<evidence type="ECO:0000256" key="12">
    <source>
        <dbReference type="RuleBase" id="RU003357"/>
    </source>
</evidence>
<evidence type="ECO:0000259" key="16">
    <source>
        <dbReference type="Pfam" id="PF07715"/>
    </source>
</evidence>
<sequence length="864" mass="91930">MKKFELLAASALVSLYACPALAQDTPPTTQAQGAPAATAAAAQQVDSRSSDGDDIIVTATKREQTLQDVPVSVAVTGADTIKKARILDLISLQASVPSLKVYQLQSSGQTGFQIRGFGNGTGNIGVESSVGVFIDGVYRSRSASAIADLPDLERIEVLRGPQSTLFGKNVSAGAISIVTKRPQFSWGGGAEATTGNFGNIEARASVTGPISKTLAFRLYGSVNQRDGYYTNLVNKVQVNGRDRYSLRGDLLFEPSSDFSVRIIADLNHINEVCCGAVTIFNGPVTQLIGAPRAFGGVGAVIGNPATAYNREVVYNTSPNNRLTGKGISGQIDWNVGFAKLTSITAYRTQTNDTTLDVDFTGADISNQTTSDSIKTLTQEFRLASDNAGPFNWLLGAFYSDEKIRSGRNILYGADARAFADAVTITRGANGAPAAGAVPPILTLESLQRAAGNTSVVPGQTYFAQGTGIFDNYTLNDQSFSVFGQTDFKPFERLTLTVGGAYLHDRKAAVSNVVLTDRFSQLNLNNVTELGFLPLAIIAPGAPAGARIPTNLFAGLNAVQFFYADTANHGPVNFPNATENGILKGDKFTYLARAKFDINSNINVYASYSTGWKAGAYNLSSDSRPATNGVGRTANPENVEVYEIGAKARFRGGYLNIAVFDEKIKGFQSNAFTGTGFALVNAGSQSVRGVEVEGSYKPFRALVINASGTYLDPKYDSFTRAPCFSFDARCQVPAGSPAGTLPPQFRDLSGTTPAGISKWSANVNAIYTQTISDRISAYVRGEFVYSSKTPLTDTVPASIASAEVKTVNASIGLNLPDQFEIQGWIRNLGNDNYFIGAFATVVQNGSFSGYINEPRTYGVTLRKAF</sequence>
<keyword evidence="8 12" id="KW-0798">TonB box</keyword>
<protein>
    <submittedName>
        <fullName evidence="17">TonB-dependent receptor</fullName>
    </submittedName>
</protein>
<dbReference type="OrthoDB" id="9760333at2"/>
<dbReference type="InterPro" id="IPR000531">
    <property type="entry name" value="Beta-barrel_TonB"/>
</dbReference>
<evidence type="ECO:0000256" key="10">
    <source>
        <dbReference type="ARBA" id="ARBA00023237"/>
    </source>
</evidence>
<dbReference type="PANTHER" id="PTHR32552:SF81">
    <property type="entry name" value="TONB-DEPENDENT OUTER MEMBRANE RECEPTOR"/>
    <property type="match status" value="1"/>
</dbReference>
<dbReference type="GO" id="GO:0009279">
    <property type="term" value="C:cell outer membrane"/>
    <property type="evidence" value="ECO:0007669"/>
    <property type="project" value="UniProtKB-SubCell"/>
</dbReference>
<feature type="region of interest" description="Disordered" evidence="13">
    <location>
        <begin position="26"/>
        <end position="51"/>
    </location>
</feature>
<comment type="subcellular location">
    <subcellularLocation>
        <location evidence="1 11">Cell outer membrane</location>
        <topology evidence="1 11">Multi-pass membrane protein</topology>
    </subcellularLocation>
</comment>
<dbReference type="Gene3D" id="2.40.170.20">
    <property type="entry name" value="TonB-dependent receptor, beta-barrel domain"/>
    <property type="match status" value="2"/>
</dbReference>
<dbReference type="SUPFAM" id="SSF56935">
    <property type="entry name" value="Porins"/>
    <property type="match status" value="1"/>
</dbReference>
<dbReference type="InterPro" id="IPR036942">
    <property type="entry name" value="Beta-barrel_TonB_sf"/>
</dbReference>
<dbReference type="PROSITE" id="PS51257">
    <property type="entry name" value="PROKAR_LIPOPROTEIN"/>
    <property type="match status" value="1"/>
</dbReference>
<feature type="domain" description="TonB-dependent receptor-like beta-barrel" evidence="15">
    <location>
        <begin position="298"/>
        <end position="827"/>
    </location>
</feature>
<evidence type="ECO:0000256" key="14">
    <source>
        <dbReference type="SAM" id="SignalP"/>
    </source>
</evidence>